<dbReference type="SUPFAM" id="SSF82171">
    <property type="entry name" value="DPP6 N-terminal domain-like"/>
    <property type="match status" value="1"/>
</dbReference>
<dbReference type="InterPro" id="IPR001375">
    <property type="entry name" value="Peptidase_S9_cat"/>
</dbReference>
<sequence length="657" mass="71685">MHRFVAALFAATMLVPVAQAQEGDAAALFGAREYVEDVSLSPDGRRIAFIVPAPGRGSTLYTAEVAAGAASVQAAYSDGDPERLRDCGWVSNTRLVCQVRGMTDQGGVKIGFSRLIGVDADGKNMKLVSARTGSRALRMNQYGGDVLDWLPGEDGAILRTRDFVPEFSTDTRLAQKENGLGVERVDTLSLSSKRIESPKTDAVEYISDGYGRIRMMGSLPKSDMTGYSQQTLKYFYRPKDGDGWREFGKLDLVTNAGFNPMAVDRDLDAVYGFRGKDGRQALYRIALDGTMKEELVYAHPEVDVDGLVRIGRQHRVVGATFATDKRQTVFFDPALKSLGAALSKALPGLPLVTFIDSSLDESRLLLRAGSDTDPGRYYVFDKKAKSLNEVLLSRPQLENVKLAPVKPVSFKAADGTMIPGYLTLPAASNGKNLPTIVMPHGGPGSRDEWGFDWLAQYYANRGYAVLQPNFRGSAGYGDQWFQKNGFQSWRTAIGDVNDGGRWLVAEGIADPSKLAIVGWSYGGYAALQSAVLDPDLFKAIIAIAPVTDLERLRQESRNYTNFRLVDAFIGAGPHVREGSPAQNADKIKAPVLMFHGDLDANVDVAESRLMAEKLTAAGKKHELVVYPKLEHSLVDSKVRTEMLSKSDAFLRTSLGIK</sequence>
<protein>
    <submittedName>
        <fullName evidence="4">S9 family peptidase</fullName>
    </submittedName>
</protein>
<comment type="caution">
    <text evidence="4">The sequence shown here is derived from an EMBL/GenBank/DDBJ whole genome shotgun (WGS) entry which is preliminary data.</text>
</comment>
<name>A0A418WNG3_9SPHN</name>
<evidence type="ECO:0000259" key="3">
    <source>
        <dbReference type="Pfam" id="PF00326"/>
    </source>
</evidence>
<accession>A0A418WNG3</accession>
<dbReference type="Pfam" id="PF00326">
    <property type="entry name" value="Peptidase_S9"/>
    <property type="match status" value="1"/>
</dbReference>
<dbReference type="EMBL" id="QYUM01000003">
    <property type="protein sequence ID" value="RJF91546.1"/>
    <property type="molecule type" value="Genomic_DNA"/>
</dbReference>
<evidence type="ECO:0000256" key="2">
    <source>
        <dbReference type="SAM" id="SignalP"/>
    </source>
</evidence>
<evidence type="ECO:0000313" key="5">
    <source>
        <dbReference type="Proteomes" id="UP000286100"/>
    </source>
</evidence>
<dbReference type="GO" id="GO:0006508">
    <property type="term" value="P:proteolysis"/>
    <property type="evidence" value="ECO:0007669"/>
    <property type="project" value="InterPro"/>
</dbReference>
<dbReference type="OrthoDB" id="128799at2"/>
<proteinExistence type="predicted"/>
<evidence type="ECO:0000256" key="1">
    <source>
        <dbReference type="ARBA" id="ARBA00022801"/>
    </source>
</evidence>
<reference evidence="4 5" key="1">
    <citation type="submission" date="2018-09" db="EMBL/GenBank/DDBJ databases">
        <authorList>
            <person name="Zhu H."/>
        </authorList>
    </citation>
    <scope>NUCLEOTIDE SEQUENCE [LARGE SCALE GENOMIC DNA]</scope>
    <source>
        <strain evidence="4 5">K2R01-6</strain>
    </source>
</reference>
<feature type="chain" id="PRO_5019552069" evidence="2">
    <location>
        <begin position="21"/>
        <end position="657"/>
    </location>
</feature>
<dbReference type="AlphaFoldDB" id="A0A418WNG3"/>
<keyword evidence="1" id="KW-0378">Hydrolase</keyword>
<dbReference type="Gene3D" id="3.40.50.1820">
    <property type="entry name" value="alpha/beta hydrolase"/>
    <property type="match status" value="1"/>
</dbReference>
<organism evidence="4 5">
    <name type="scientific">Sphingomonas cavernae</name>
    <dbReference type="NCBI Taxonomy" id="2320861"/>
    <lineage>
        <taxon>Bacteria</taxon>
        <taxon>Pseudomonadati</taxon>
        <taxon>Pseudomonadota</taxon>
        <taxon>Alphaproteobacteria</taxon>
        <taxon>Sphingomonadales</taxon>
        <taxon>Sphingomonadaceae</taxon>
        <taxon>Sphingomonas</taxon>
    </lineage>
</organism>
<dbReference type="Proteomes" id="UP000286100">
    <property type="component" value="Unassembled WGS sequence"/>
</dbReference>
<feature type="signal peptide" evidence="2">
    <location>
        <begin position="1"/>
        <end position="20"/>
    </location>
</feature>
<dbReference type="RefSeq" id="WP_119763783.1">
    <property type="nucleotide sequence ID" value="NZ_QYUM01000003.1"/>
</dbReference>
<feature type="domain" description="Peptidase S9 prolyl oligopeptidase catalytic" evidence="3">
    <location>
        <begin position="449"/>
        <end position="655"/>
    </location>
</feature>
<evidence type="ECO:0000313" key="4">
    <source>
        <dbReference type="EMBL" id="RJF91546.1"/>
    </source>
</evidence>
<dbReference type="GO" id="GO:0004252">
    <property type="term" value="F:serine-type endopeptidase activity"/>
    <property type="evidence" value="ECO:0007669"/>
    <property type="project" value="TreeGrafter"/>
</dbReference>
<dbReference type="PANTHER" id="PTHR42776:SF27">
    <property type="entry name" value="DIPEPTIDYL PEPTIDASE FAMILY MEMBER 6"/>
    <property type="match status" value="1"/>
</dbReference>
<gene>
    <name evidence="4" type="ORF">D3876_12010</name>
</gene>
<dbReference type="PANTHER" id="PTHR42776">
    <property type="entry name" value="SERINE PEPTIDASE S9 FAMILY MEMBER"/>
    <property type="match status" value="1"/>
</dbReference>
<dbReference type="InterPro" id="IPR029058">
    <property type="entry name" value="AB_hydrolase_fold"/>
</dbReference>
<dbReference type="SUPFAM" id="SSF53474">
    <property type="entry name" value="alpha/beta-Hydrolases"/>
    <property type="match status" value="1"/>
</dbReference>
<keyword evidence="5" id="KW-1185">Reference proteome</keyword>
<keyword evidence="2" id="KW-0732">Signal</keyword>